<protein>
    <submittedName>
        <fullName evidence="13">TonB-dependent receptor family protein</fullName>
    </submittedName>
</protein>
<evidence type="ECO:0000256" key="1">
    <source>
        <dbReference type="ARBA" id="ARBA00004571"/>
    </source>
</evidence>
<comment type="similarity">
    <text evidence="8 9">Belongs to the TonB-dependent receptor family.</text>
</comment>
<evidence type="ECO:0000256" key="2">
    <source>
        <dbReference type="ARBA" id="ARBA00022448"/>
    </source>
</evidence>
<name>A0ABW7D141_9GAMM</name>
<evidence type="ECO:0000256" key="8">
    <source>
        <dbReference type="PROSITE-ProRule" id="PRU01360"/>
    </source>
</evidence>
<evidence type="ECO:0000259" key="11">
    <source>
        <dbReference type="Pfam" id="PF00593"/>
    </source>
</evidence>
<evidence type="ECO:0000313" key="14">
    <source>
        <dbReference type="Proteomes" id="UP001605261"/>
    </source>
</evidence>
<keyword evidence="4 8" id="KW-0812">Transmembrane</keyword>
<comment type="subcellular location">
    <subcellularLocation>
        <location evidence="1 8">Cell outer membrane</location>
        <topology evidence="1 8">Multi-pass membrane protein</topology>
    </subcellularLocation>
</comment>
<dbReference type="PANTHER" id="PTHR30069">
    <property type="entry name" value="TONB-DEPENDENT OUTER MEMBRANE RECEPTOR"/>
    <property type="match status" value="1"/>
</dbReference>
<evidence type="ECO:0000256" key="6">
    <source>
        <dbReference type="ARBA" id="ARBA00023136"/>
    </source>
</evidence>
<accession>A0ABW7D141</accession>
<keyword evidence="14" id="KW-1185">Reference proteome</keyword>
<feature type="signal peptide" evidence="10">
    <location>
        <begin position="1"/>
        <end position="25"/>
    </location>
</feature>
<dbReference type="PANTHER" id="PTHR30069:SF28">
    <property type="entry name" value="TONB-DEPENDENT RECEPTOR YNCD-RELATED"/>
    <property type="match status" value="1"/>
</dbReference>
<dbReference type="Proteomes" id="UP001605261">
    <property type="component" value="Unassembled WGS sequence"/>
</dbReference>
<keyword evidence="6 8" id="KW-0472">Membrane</keyword>
<dbReference type="PROSITE" id="PS52016">
    <property type="entry name" value="TONB_DEPENDENT_REC_3"/>
    <property type="match status" value="1"/>
</dbReference>
<dbReference type="Pfam" id="PF00593">
    <property type="entry name" value="TonB_dep_Rec_b-barrel"/>
    <property type="match status" value="1"/>
</dbReference>
<proteinExistence type="inferred from homology"/>
<evidence type="ECO:0000256" key="4">
    <source>
        <dbReference type="ARBA" id="ARBA00022692"/>
    </source>
</evidence>
<dbReference type="EMBL" id="JBHGCJ010000015">
    <property type="protein sequence ID" value="MFG6110875.1"/>
    <property type="molecule type" value="Genomic_DNA"/>
</dbReference>
<evidence type="ECO:0000256" key="3">
    <source>
        <dbReference type="ARBA" id="ARBA00022452"/>
    </source>
</evidence>
<gene>
    <name evidence="13" type="ORF">ACEU0G_000756</name>
</gene>
<dbReference type="Pfam" id="PF07715">
    <property type="entry name" value="Plug"/>
    <property type="match status" value="1"/>
</dbReference>
<dbReference type="RefSeq" id="WP_394164350.1">
    <property type="nucleotide sequence ID" value="NZ_JBHGCJ010000015.1"/>
</dbReference>
<keyword evidence="7 8" id="KW-0998">Cell outer membrane</keyword>
<dbReference type="CDD" id="cd01347">
    <property type="entry name" value="ligand_gated_channel"/>
    <property type="match status" value="1"/>
</dbReference>
<dbReference type="Gene3D" id="2.40.170.20">
    <property type="entry name" value="TonB-dependent receptor, beta-barrel domain"/>
    <property type="match status" value="1"/>
</dbReference>
<keyword evidence="2 8" id="KW-0813">Transport</keyword>
<evidence type="ECO:0000313" key="13">
    <source>
        <dbReference type="EMBL" id="MFG6110875.1"/>
    </source>
</evidence>
<sequence>MRRLPPFVPSCALLSAVFLPNLAQAAPPADGAPPVERLPTVQVQAARVQQVEDVDLPASLTTVWLDDEANGRLAQLSEALGGIPGVVARDRQNYAQDTQLSIRGFGARSTFGVRGVRVLVDGVPATMPDGQGQLSHASLLSAQRVEVLRGPFSALYGNSSGGVVQVWSAEGAADDPWRLRLDTGSDNTLSAGAQLRGQQGPIRYNVAANHFRTDGWREHSAARRESLNARLGADVGGGQLDLVLNYFDSPDAQDPLGLSRAQVNADPRQATSVATQYNTRKSVRQAQAGLVFTRTDGAHTWRAMGYAGQRSVEQFLAIPPAPQANPLHAGGVIDLDGDYGGVDARWSWHGDWAGRPLDLVIGANADRQAQDRRGYENFVGDQVGIKGRLRRDQADRVENVDQFAQAWWQWAPRWSLLLGVRHSTVRFRSNDHYVTAGNPDDSGSRRYDATTPVAGVVFRASDAWRLYASAGRGFETPTFNELGYRADGQAGLALDLSAARSRNLEVGSKWHAQSGAQVEAALFRADTDDELAVASNSGGRSTYRNIGRTRREGAEARYAQPLGTQADLSLAYTWIEATVRDPYPLCGSSGCTTVAAGARLPGVPQQQWNVRLQYRPGPWQWAAEVVASSDTVVNDLATEKAAGYALLNLEVARRWSTAQGTLRAFAGIDNVLDQRYIGSVIVNDGNQRYFEPGPDRRYSVGLQWQWAP</sequence>
<feature type="domain" description="TonB-dependent receptor plug" evidence="12">
    <location>
        <begin position="55"/>
        <end position="163"/>
    </location>
</feature>
<evidence type="ECO:0000256" key="9">
    <source>
        <dbReference type="RuleBase" id="RU003357"/>
    </source>
</evidence>
<dbReference type="SUPFAM" id="SSF56935">
    <property type="entry name" value="Porins"/>
    <property type="match status" value="1"/>
</dbReference>
<organism evidence="13 14">
    <name type="scientific">Stenotrophomonas nematodicola</name>
    <dbReference type="NCBI Taxonomy" id="2656746"/>
    <lineage>
        <taxon>Bacteria</taxon>
        <taxon>Pseudomonadati</taxon>
        <taxon>Pseudomonadota</taxon>
        <taxon>Gammaproteobacteria</taxon>
        <taxon>Lysobacterales</taxon>
        <taxon>Lysobacteraceae</taxon>
        <taxon>Stenotrophomonas</taxon>
    </lineage>
</organism>
<dbReference type="InterPro" id="IPR037066">
    <property type="entry name" value="Plug_dom_sf"/>
</dbReference>
<dbReference type="Gene3D" id="2.170.130.10">
    <property type="entry name" value="TonB-dependent receptor, plug domain"/>
    <property type="match status" value="1"/>
</dbReference>
<feature type="domain" description="TonB-dependent receptor-like beta-barrel" evidence="11">
    <location>
        <begin position="229"/>
        <end position="671"/>
    </location>
</feature>
<keyword evidence="13" id="KW-0675">Receptor</keyword>
<reference evidence="13 14" key="1">
    <citation type="submission" date="2024-09" db="EMBL/GenBank/DDBJ databases">
        <authorList>
            <consortium name="All-Russian atlas of soil microorganisms"/>
            <consortium name="as a basis for the search for new antimicrobial producers and enzymes with unique properties"/>
            <person name="Sokolova E.A."/>
            <person name="Voronina E.N."/>
        </authorList>
    </citation>
    <scope>NUCLEOTIDE SEQUENCE [LARGE SCALE GENOMIC DNA]</scope>
    <source>
        <strain evidence="13 14">AF-22b-331.1</strain>
    </source>
</reference>
<dbReference type="InterPro" id="IPR012910">
    <property type="entry name" value="Plug_dom"/>
</dbReference>
<dbReference type="InterPro" id="IPR000531">
    <property type="entry name" value="Beta-barrel_TonB"/>
</dbReference>
<keyword evidence="3 8" id="KW-1134">Transmembrane beta strand</keyword>
<dbReference type="InterPro" id="IPR039426">
    <property type="entry name" value="TonB-dep_rcpt-like"/>
</dbReference>
<evidence type="ECO:0000256" key="7">
    <source>
        <dbReference type="ARBA" id="ARBA00023237"/>
    </source>
</evidence>
<dbReference type="InterPro" id="IPR036942">
    <property type="entry name" value="Beta-barrel_TonB_sf"/>
</dbReference>
<comment type="caution">
    <text evidence="13">The sequence shown here is derived from an EMBL/GenBank/DDBJ whole genome shotgun (WGS) entry which is preliminary data.</text>
</comment>
<keyword evidence="10" id="KW-0732">Signal</keyword>
<evidence type="ECO:0000259" key="12">
    <source>
        <dbReference type="Pfam" id="PF07715"/>
    </source>
</evidence>
<evidence type="ECO:0000256" key="10">
    <source>
        <dbReference type="SAM" id="SignalP"/>
    </source>
</evidence>
<evidence type="ECO:0000256" key="5">
    <source>
        <dbReference type="ARBA" id="ARBA00023077"/>
    </source>
</evidence>
<feature type="chain" id="PRO_5046048478" evidence="10">
    <location>
        <begin position="26"/>
        <end position="708"/>
    </location>
</feature>
<keyword evidence="5 9" id="KW-0798">TonB box</keyword>